<reference evidence="4" key="2">
    <citation type="submission" date="2021-04" db="EMBL/GenBank/DDBJ databases">
        <authorList>
            <person name="Podell S."/>
        </authorList>
    </citation>
    <scope>NUCLEOTIDE SEQUENCE</scope>
    <source>
        <strain evidence="4">Hildebrandi</strain>
    </source>
</reference>
<feature type="domain" description="UBC core" evidence="3">
    <location>
        <begin position="103"/>
        <end position="255"/>
    </location>
</feature>
<keyword evidence="2" id="KW-1133">Transmembrane helix</keyword>
<dbReference type="AlphaFoldDB" id="A0A9K3L4M7"/>
<dbReference type="PROSITE" id="PS50127">
    <property type="entry name" value="UBC_2"/>
    <property type="match status" value="1"/>
</dbReference>
<feature type="transmembrane region" description="Helical" evidence="2">
    <location>
        <begin position="669"/>
        <end position="689"/>
    </location>
</feature>
<feature type="region of interest" description="Disordered" evidence="1">
    <location>
        <begin position="298"/>
        <end position="371"/>
    </location>
</feature>
<dbReference type="Proteomes" id="UP000693970">
    <property type="component" value="Unassembled WGS sequence"/>
</dbReference>
<dbReference type="OrthoDB" id="1158011at2759"/>
<keyword evidence="2" id="KW-0472">Membrane</keyword>
<reference evidence="4" key="1">
    <citation type="journal article" date="2021" name="Sci. Rep.">
        <title>Diploid genomic architecture of Nitzschia inconspicua, an elite biomass production diatom.</title>
        <authorList>
            <person name="Oliver A."/>
            <person name="Podell S."/>
            <person name="Pinowska A."/>
            <person name="Traller J.C."/>
            <person name="Smith S.R."/>
            <person name="McClure R."/>
            <person name="Beliaev A."/>
            <person name="Bohutskyi P."/>
            <person name="Hill E.A."/>
            <person name="Rabines A."/>
            <person name="Zheng H."/>
            <person name="Allen L.Z."/>
            <person name="Kuo A."/>
            <person name="Grigoriev I.V."/>
            <person name="Allen A.E."/>
            <person name="Hazlebeck D."/>
            <person name="Allen E.E."/>
        </authorList>
    </citation>
    <scope>NUCLEOTIDE SEQUENCE</scope>
    <source>
        <strain evidence="4">Hildebrandi</strain>
    </source>
</reference>
<name>A0A9K3L4M7_9STRA</name>
<organism evidence="4 5">
    <name type="scientific">Nitzschia inconspicua</name>
    <dbReference type="NCBI Taxonomy" id="303405"/>
    <lineage>
        <taxon>Eukaryota</taxon>
        <taxon>Sar</taxon>
        <taxon>Stramenopiles</taxon>
        <taxon>Ochrophyta</taxon>
        <taxon>Bacillariophyta</taxon>
        <taxon>Bacillariophyceae</taxon>
        <taxon>Bacillariophycidae</taxon>
        <taxon>Bacillariales</taxon>
        <taxon>Bacillariaceae</taxon>
        <taxon>Nitzschia</taxon>
    </lineage>
</organism>
<dbReference type="EMBL" id="JAGRRH010000016">
    <property type="protein sequence ID" value="KAG7355239.1"/>
    <property type="molecule type" value="Genomic_DNA"/>
</dbReference>
<dbReference type="Pfam" id="PF00179">
    <property type="entry name" value="UQ_con"/>
    <property type="match status" value="1"/>
</dbReference>
<evidence type="ECO:0000259" key="3">
    <source>
        <dbReference type="PROSITE" id="PS50127"/>
    </source>
</evidence>
<feature type="region of interest" description="Disordered" evidence="1">
    <location>
        <begin position="14"/>
        <end position="55"/>
    </location>
</feature>
<feature type="compositionally biased region" description="Low complexity" evidence="1">
    <location>
        <begin position="15"/>
        <end position="41"/>
    </location>
</feature>
<evidence type="ECO:0000256" key="2">
    <source>
        <dbReference type="SAM" id="Phobius"/>
    </source>
</evidence>
<evidence type="ECO:0000313" key="5">
    <source>
        <dbReference type="Proteomes" id="UP000693970"/>
    </source>
</evidence>
<keyword evidence="5" id="KW-1185">Reference proteome</keyword>
<feature type="transmembrane region" description="Helical" evidence="2">
    <location>
        <begin position="701"/>
        <end position="719"/>
    </location>
</feature>
<keyword evidence="2" id="KW-0812">Transmembrane</keyword>
<feature type="compositionally biased region" description="Low complexity" evidence="1">
    <location>
        <begin position="94"/>
        <end position="105"/>
    </location>
</feature>
<feature type="region of interest" description="Disordered" evidence="1">
    <location>
        <begin position="86"/>
        <end position="118"/>
    </location>
</feature>
<evidence type="ECO:0000313" key="4">
    <source>
        <dbReference type="EMBL" id="KAG7355239.1"/>
    </source>
</evidence>
<comment type="caution">
    <text evidence="4">The sequence shown here is derived from an EMBL/GenBank/DDBJ whole genome shotgun (WGS) entry which is preliminary data.</text>
</comment>
<protein>
    <submittedName>
        <fullName evidence="4">Ubiquitin-conjugating enzyme</fullName>
    </submittedName>
</protein>
<feature type="transmembrane region" description="Helical" evidence="2">
    <location>
        <begin position="535"/>
        <end position="554"/>
    </location>
</feature>
<sequence length="786" mass="87444">MLFVLWMTRMDGVVSKRSSSSSSNNNNSNNNSGRSGNNNKSPVGGSTPIMSSQASSSLHRIRKEYKDAVAMGIAYDWVNQKRILPSKKKKNKNKSTSSTTTTSSTQSKEEEAAAAMASSVGEDHSISQMFCLGPLTSNLRHWHFSFRGAGHIFGKGIYHGRIVLPKDYPLSPPKVQLWTPSGRFQPGVDICLSASSYHPESWTAKWTIFGLVNALRLHMLQPPMEIGGMTSSLDQMEEFARNSRTFRAHWYAGDTKIVVSHAKLLQEGILSIDEEEDEEENNQENVVVVAATAATNDIRDADNVPSESILMDDDVDNDDKQNLSSNKIHENHNKEQSEMDTTFDTKRKRNKKSKGQSLDTNVKKYNVQESHRRSLARRQHVLLLSISKLLTSPKLLLLSLSRIHSSSSSFPSTTRRFATSTSKRQQQQQQESTTRSSVPMVESPEESIYERIAKVFFDESATDRVIAADDIDDLRRTNAYTSTISLLRVGLPSLFLAASAKISYTPVAIQLANTINDSGVFAVVAQDASQYIQNILTTSGLMFSILVGQTYYFMYQQQEAIYLALFEEVTMAKSLLEQVALVSQGRQLLYEQILTCIQDYVRYDLTKFNDIEPAEMIASRPCDDPLEEVLYLTSVGEPSLVYQTVRSLRQARAARLGALQRKLPQLQMILLWTLAAIVLFTFPLLGAGVQTIGGYGILQVQSWYLGIIVLAISLTMGVINELRRPGQVGAYNARTVLTVMVAGLEEELDLRLSGKITGPPDLSMEPSIDSDGFFQPEILLQVDQAV</sequence>
<dbReference type="InterPro" id="IPR000608">
    <property type="entry name" value="UBC"/>
</dbReference>
<accession>A0A9K3L4M7</accession>
<evidence type="ECO:0000256" key="1">
    <source>
        <dbReference type="SAM" id="MobiDB-lite"/>
    </source>
</evidence>
<gene>
    <name evidence="4" type="ORF">IV203_004595</name>
</gene>
<dbReference type="SMART" id="SM00212">
    <property type="entry name" value="UBCc"/>
    <property type="match status" value="1"/>
</dbReference>
<proteinExistence type="predicted"/>
<feature type="region of interest" description="Disordered" evidence="1">
    <location>
        <begin position="405"/>
        <end position="441"/>
    </location>
</feature>
<feature type="compositionally biased region" description="Basic and acidic residues" evidence="1">
    <location>
        <begin position="327"/>
        <end position="337"/>
    </location>
</feature>